<dbReference type="AlphaFoldDB" id="W0E2U2"/>
<keyword evidence="2" id="KW-0004">4Fe-4S</keyword>
<sequence length="435" mass="47972">MSELSLERGLAALRAEIDAPVAAFFSSCVRCGLCAQSCPFYLETGDPRYTPILKLEPLRLVWEAEFTLWGRIKRWLGLGQEVSDAMLAEWEPLVYDSCSLCGRCSMVCPVGNDLVYMIRKTREGMVQSGHAPEGLVAASVRAIRTGSPMGLQWKTLAVQIKHVERSTGLTVPVDRAGAEYLVMLSSMEIINFPEYLEAITRIFDHAGVRWTLSTQCFEATNAGIQIGSKDIAAELVERVVAAASALGVSRVISPECGHAFTAIRWEGPNLIGRPYPFRVFHIIEVLDELRRDGRLHTEGKEADRLSMHDPCNLARKSGVIGEQRALMDLVAEHFVDLDEHGRFQWCCGAGGGVSSNERAEPLKLAAFKRKKAQIEAVEPDRMVTMCATCRTQLEEGLEEFNMDIPVVGLTEMIAEHLVERPAAEPEPGTESGQPA</sequence>
<proteinExistence type="predicted"/>
<dbReference type="PANTHER" id="PTHR43551">
    <property type="entry name" value="FUMARATE REDUCTASE IRON-SULFUR SUBUNIT"/>
    <property type="match status" value="1"/>
</dbReference>
<dbReference type="Gene3D" id="1.10.1060.10">
    <property type="entry name" value="Alpha-helical ferredoxin"/>
    <property type="match status" value="1"/>
</dbReference>
<dbReference type="Proteomes" id="UP000005275">
    <property type="component" value="Chromosome"/>
</dbReference>
<dbReference type="InterPro" id="IPR004017">
    <property type="entry name" value="Cys_rich_dom"/>
</dbReference>
<evidence type="ECO:0000256" key="1">
    <source>
        <dbReference type="ARBA" id="ARBA00022448"/>
    </source>
</evidence>
<keyword evidence="6" id="KW-0411">Iron-sulfur</keyword>
<evidence type="ECO:0000256" key="6">
    <source>
        <dbReference type="ARBA" id="ARBA00023014"/>
    </source>
</evidence>
<evidence type="ECO:0000256" key="5">
    <source>
        <dbReference type="ARBA" id="ARBA00023004"/>
    </source>
</evidence>
<evidence type="ECO:0000259" key="7">
    <source>
        <dbReference type="PROSITE" id="PS51379"/>
    </source>
</evidence>
<dbReference type="GO" id="GO:0046872">
    <property type="term" value="F:metal ion binding"/>
    <property type="evidence" value="ECO:0007669"/>
    <property type="project" value="UniProtKB-KW"/>
</dbReference>
<evidence type="ECO:0000256" key="4">
    <source>
        <dbReference type="ARBA" id="ARBA00022982"/>
    </source>
</evidence>
<accession>W0E2U2</accession>
<feature type="domain" description="4Fe-4S ferredoxin-type" evidence="7">
    <location>
        <begin position="19"/>
        <end position="48"/>
    </location>
</feature>
<dbReference type="EMBL" id="CP007031">
    <property type="protein sequence ID" value="AHF03549.1"/>
    <property type="molecule type" value="Genomic_DNA"/>
</dbReference>
<dbReference type="eggNOG" id="COG0247">
    <property type="taxonomic scope" value="Bacteria"/>
</dbReference>
<dbReference type="STRING" id="765910.MARPU_06475"/>
<feature type="domain" description="4Fe-4S ferredoxin-type" evidence="7">
    <location>
        <begin position="90"/>
        <end position="120"/>
    </location>
</feature>
<keyword evidence="9" id="KW-1185">Reference proteome</keyword>
<dbReference type="KEGG" id="mpur:MARPU_06475"/>
<dbReference type="InterPro" id="IPR009051">
    <property type="entry name" value="Helical_ferredxn"/>
</dbReference>
<dbReference type="Pfam" id="PF13183">
    <property type="entry name" value="Fer4_8"/>
    <property type="match status" value="1"/>
</dbReference>
<name>W0E2U2_MARPU</name>
<dbReference type="InterPro" id="IPR017896">
    <property type="entry name" value="4Fe4S_Fe-S-bd"/>
</dbReference>
<protein>
    <submittedName>
        <fullName evidence="8">Heterodisulfide reductase</fullName>
    </submittedName>
</protein>
<dbReference type="PROSITE" id="PS00198">
    <property type="entry name" value="4FE4S_FER_1"/>
    <property type="match status" value="2"/>
</dbReference>
<dbReference type="InterPro" id="IPR017900">
    <property type="entry name" value="4Fe4S_Fe_S_CS"/>
</dbReference>
<dbReference type="Pfam" id="PF02754">
    <property type="entry name" value="CCG"/>
    <property type="match status" value="1"/>
</dbReference>
<dbReference type="GO" id="GO:0051539">
    <property type="term" value="F:4 iron, 4 sulfur cluster binding"/>
    <property type="evidence" value="ECO:0007669"/>
    <property type="project" value="UniProtKB-KW"/>
</dbReference>
<evidence type="ECO:0000256" key="3">
    <source>
        <dbReference type="ARBA" id="ARBA00022723"/>
    </source>
</evidence>
<dbReference type="eggNOG" id="COG1145">
    <property type="taxonomic scope" value="Bacteria"/>
</dbReference>
<keyword evidence="1" id="KW-0813">Transport</keyword>
<keyword evidence="5" id="KW-0408">Iron</keyword>
<evidence type="ECO:0000256" key="2">
    <source>
        <dbReference type="ARBA" id="ARBA00022485"/>
    </source>
</evidence>
<dbReference type="SUPFAM" id="SSF46548">
    <property type="entry name" value="alpha-helical ferredoxin"/>
    <property type="match status" value="1"/>
</dbReference>
<reference evidence="8 9" key="1">
    <citation type="submission" date="2013-12" db="EMBL/GenBank/DDBJ databases">
        <authorList>
            <consortium name="DOE Joint Genome Institute"/>
            <person name="Bryant D.A."/>
            <person name="Huntemann M."/>
            <person name="Han J."/>
            <person name="Chen A."/>
            <person name="Kyrpides N."/>
            <person name="Mavromatis K."/>
            <person name="Markowitz V."/>
            <person name="Palaniappan K."/>
            <person name="Ivanova N."/>
            <person name="Schaumberg A."/>
            <person name="Pati A."/>
            <person name="Liolios K."/>
            <person name="Nordberg H.P."/>
            <person name="Cantor M.N."/>
            <person name="Hua S.X."/>
            <person name="Woyke T."/>
        </authorList>
    </citation>
    <scope>NUCLEOTIDE SEQUENCE [LARGE SCALE GENOMIC DNA]</scope>
    <source>
        <strain evidence="8 9">984</strain>
    </source>
</reference>
<organism evidence="8 9">
    <name type="scientific">Marichromatium purpuratum 984</name>
    <dbReference type="NCBI Taxonomy" id="765910"/>
    <lineage>
        <taxon>Bacteria</taxon>
        <taxon>Pseudomonadati</taxon>
        <taxon>Pseudomonadota</taxon>
        <taxon>Gammaproteobacteria</taxon>
        <taxon>Chromatiales</taxon>
        <taxon>Chromatiaceae</taxon>
        <taxon>Marichromatium</taxon>
    </lineage>
</organism>
<gene>
    <name evidence="8" type="ORF">MARPU_06475</name>
</gene>
<evidence type="ECO:0000313" key="9">
    <source>
        <dbReference type="Proteomes" id="UP000005275"/>
    </source>
</evidence>
<dbReference type="RefSeq" id="WP_005220982.1">
    <property type="nucleotide sequence ID" value="NZ_CP007031.1"/>
</dbReference>
<keyword evidence="4" id="KW-0249">Electron transport</keyword>
<dbReference type="PANTHER" id="PTHR43551:SF1">
    <property type="entry name" value="HETERODISULFIDE REDUCTASE"/>
    <property type="match status" value="1"/>
</dbReference>
<dbReference type="PROSITE" id="PS51379">
    <property type="entry name" value="4FE4S_FER_2"/>
    <property type="match status" value="2"/>
</dbReference>
<dbReference type="OrthoDB" id="9794954at2"/>
<keyword evidence="3" id="KW-0479">Metal-binding</keyword>
<evidence type="ECO:0000313" key="8">
    <source>
        <dbReference type="EMBL" id="AHF03549.1"/>
    </source>
</evidence>
<dbReference type="HOGENOM" id="CLU_023081_6_0_6"/>
<dbReference type="GO" id="GO:0016491">
    <property type="term" value="F:oxidoreductase activity"/>
    <property type="evidence" value="ECO:0007669"/>
    <property type="project" value="UniProtKB-ARBA"/>
</dbReference>